<evidence type="ECO:0000256" key="2">
    <source>
        <dbReference type="ARBA" id="ARBA00022630"/>
    </source>
</evidence>
<evidence type="ECO:0000313" key="7">
    <source>
        <dbReference type="EMBL" id="MSU89402.1"/>
    </source>
</evidence>
<keyword evidence="8" id="KW-1185">Reference proteome</keyword>
<dbReference type="RefSeq" id="WP_154445896.1">
    <property type="nucleotide sequence ID" value="NZ_WIND01000004.1"/>
</dbReference>
<reference evidence="7 8" key="1">
    <citation type="submission" date="2019-10" db="EMBL/GenBank/DDBJ databases">
        <title>Cognatihalovulum marinum gen. nov. sp. nov., a new member of the family Rhodobacteraceae isolated from deep seawater of the Northwest Indian Ocean.</title>
        <authorList>
            <person name="Ruan C."/>
            <person name="Wang J."/>
            <person name="Zheng X."/>
            <person name="Song L."/>
            <person name="Zhu Y."/>
            <person name="Huang Y."/>
            <person name="Lu Z."/>
            <person name="Du W."/>
            <person name="Huang L."/>
            <person name="Dai X."/>
        </authorList>
    </citation>
    <scope>NUCLEOTIDE SEQUENCE [LARGE SCALE GENOMIC DNA]</scope>
    <source>
        <strain evidence="7 8">2CG4</strain>
    </source>
</reference>
<evidence type="ECO:0000256" key="3">
    <source>
        <dbReference type="ARBA" id="ARBA00022827"/>
    </source>
</evidence>
<dbReference type="PANTHER" id="PTHR43735">
    <property type="entry name" value="APOPTOSIS-INDUCING FACTOR 1"/>
    <property type="match status" value="1"/>
</dbReference>
<dbReference type="AlphaFoldDB" id="A0A6L5YZU9"/>
<feature type="domain" description="FAD/NAD(P)-binding" evidence="6">
    <location>
        <begin position="75"/>
        <end position="278"/>
    </location>
</feature>
<accession>A0A6L5YZU9</accession>
<evidence type="ECO:0000259" key="6">
    <source>
        <dbReference type="Pfam" id="PF07992"/>
    </source>
</evidence>
<keyword evidence="7" id="KW-0503">Monooxygenase</keyword>
<feature type="domain" description="Pyridine nucleotide-disulphide oxidoreductase N-terminal" evidence="5">
    <location>
        <begin position="9"/>
        <end position="52"/>
    </location>
</feature>
<dbReference type="GO" id="GO:0004174">
    <property type="term" value="F:electron-transferring-flavoprotein dehydrogenase activity"/>
    <property type="evidence" value="ECO:0007669"/>
    <property type="project" value="TreeGrafter"/>
</dbReference>
<keyword evidence="2" id="KW-0285">Flavoprotein</keyword>
<dbReference type="Pfam" id="PF00070">
    <property type="entry name" value="Pyr_redox"/>
    <property type="match status" value="1"/>
</dbReference>
<dbReference type="Proteomes" id="UP000474957">
    <property type="component" value="Unassembled WGS sequence"/>
</dbReference>
<dbReference type="Pfam" id="PF07992">
    <property type="entry name" value="Pyr_redox_2"/>
    <property type="match status" value="1"/>
</dbReference>
<keyword evidence="3" id="KW-0274">FAD</keyword>
<comment type="caution">
    <text evidence="7">The sequence shown here is derived from an EMBL/GenBank/DDBJ whole genome shotgun (WGS) entry which is preliminary data.</text>
</comment>
<dbReference type="GO" id="GO:0005737">
    <property type="term" value="C:cytoplasm"/>
    <property type="evidence" value="ECO:0007669"/>
    <property type="project" value="TreeGrafter"/>
</dbReference>
<dbReference type="PANTHER" id="PTHR43735:SF3">
    <property type="entry name" value="FERROPTOSIS SUPPRESSOR PROTEIN 1"/>
    <property type="match status" value="1"/>
</dbReference>
<evidence type="ECO:0000259" key="5">
    <source>
        <dbReference type="Pfam" id="PF00070"/>
    </source>
</evidence>
<gene>
    <name evidence="7" type="ORF">GE300_07205</name>
</gene>
<sequence length="365" mass="38184">MSLEPSQPKLVIVGGGYLGSDLAKSLDAVMDVTLIERASHFTHAPAMIRAMVDPALLDRALIPYDGLLERGRVIRGEATSVDGTGVTLADGTRIAGDTIVLATGSTNAAPFKSATGEIEDLRADNARWNAALREASRVLIIGAGAVGTELAGEIAHAHPEKKVTLVASDPALFPGFPSKLGASLAAKLAAMGVEVITGARAQTLPGRNRPEGGTVALSNGREIEADLIVPAVGSRALTSVAATLPDVDRAADGRIKVDGYLRPSTLPNVFAAGDIAAAGDAMTIVGISRQKPWLEKTLKSLASGKRIDDLKPYAPWGDKAPILVPLGPERGNSFMMVATLGDWVTRMMKGRDLFLTKYNKLLGRA</sequence>
<dbReference type="InterPro" id="IPR039648">
    <property type="entry name" value="DHPH_N"/>
</dbReference>
<dbReference type="InterPro" id="IPR036188">
    <property type="entry name" value="FAD/NAD-bd_sf"/>
</dbReference>
<protein>
    <submittedName>
        <fullName evidence="7">SidA/IucD/PvdA family monooxygenase</fullName>
    </submittedName>
</protein>
<keyword evidence="4" id="KW-0560">Oxidoreductase</keyword>
<dbReference type="SUPFAM" id="SSF51905">
    <property type="entry name" value="FAD/NAD(P)-binding domain"/>
    <property type="match status" value="1"/>
</dbReference>
<dbReference type="PRINTS" id="PR00411">
    <property type="entry name" value="PNDRDTASEI"/>
</dbReference>
<evidence type="ECO:0000313" key="8">
    <source>
        <dbReference type="Proteomes" id="UP000474957"/>
    </source>
</evidence>
<dbReference type="GO" id="GO:0004497">
    <property type="term" value="F:monooxygenase activity"/>
    <property type="evidence" value="ECO:0007669"/>
    <property type="project" value="UniProtKB-KW"/>
</dbReference>
<dbReference type="PRINTS" id="PR00368">
    <property type="entry name" value="FADPNR"/>
</dbReference>
<dbReference type="Gene3D" id="3.50.50.100">
    <property type="match status" value="1"/>
</dbReference>
<evidence type="ECO:0000256" key="4">
    <source>
        <dbReference type="ARBA" id="ARBA00023002"/>
    </source>
</evidence>
<evidence type="ECO:0000256" key="1">
    <source>
        <dbReference type="ARBA" id="ARBA00006442"/>
    </source>
</evidence>
<organism evidence="7 8">
    <name type="scientific">Halovulum marinum</name>
    <dbReference type="NCBI Taxonomy" id="2662447"/>
    <lineage>
        <taxon>Bacteria</taxon>
        <taxon>Pseudomonadati</taxon>
        <taxon>Pseudomonadota</taxon>
        <taxon>Alphaproteobacteria</taxon>
        <taxon>Rhodobacterales</taxon>
        <taxon>Paracoccaceae</taxon>
        <taxon>Halovulum</taxon>
    </lineage>
</organism>
<proteinExistence type="inferred from homology"/>
<dbReference type="EMBL" id="WIND01000004">
    <property type="protein sequence ID" value="MSU89402.1"/>
    <property type="molecule type" value="Genomic_DNA"/>
</dbReference>
<comment type="similarity">
    <text evidence="1">Belongs to the FAD-dependent oxidoreductase family.</text>
</comment>
<dbReference type="InterPro" id="IPR023753">
    <property type="entry name" value="FAD/NAD-binding_dom"/>
</dbReference>
<name>A0A6L5YZU9_9RHOB</name>
<dbReference type="GO" id="GO:0050660">
    <property type="term" value="F:flavin adenine dinucleotide binding"/>
    <property type="evidence" value="ECO:0007669"/>
    <property type="project" value="TreeGrafter"/>
</dbReference>